<feature type="domain" description="NACHT" evidence="2">
    <location>
        <begin position="179"/>
        <end position="335"/>
    </location>
</feature>
<evidence type="ECO:0000259" key="2">
    <source>
        <dbReference type="Pfam" id="PF05729"/>
    </source>
</evidence>
<keyword evidence="1" id="KW-0472">Membrane</keyword>
<keyword evidence="4" id="KW-1185">Reference proteome</keyword>
<sequence>MSDFASWLEISDKIGSVVGAATGVLALVLDHRSRSAEPPQVARHRVRLATVFALALLAFGLVAFGLLALSAHFAPGLPAALPATAGWALPPLAIATLIIALRARRAGRSPRMIRPPELDQLAIAQQAEVVHRYHFFGFHAPALSEIHVRRRMSTSGTREADRHTLIDADGLLDRQAHALILGGAGSGKSTVAAMMVREAARLALTGNTPRMAVACTAADLTDQELPEALAAATLRDLGVAATAALFQRPPLPGGTWLVIVDGADEVIDTDARARMLWRLHSLLQKEVTLHRIIVTSRALPTAELAELRRPGVEEYELRPFDRTDLDAFARRWFAARLPGDPDAATRNAILFLARLAGARLGPVARIPLLATIAAMVFEQADSRALPTSRALLYESFIDHLMDGRHELSSARRGLLAALRSRGQDGKGVATWFDDDFYPIIGRLLDAMGVATFDDPAADLLTVALDWIDRNAPLPLTALLPGARQTIDDILRATAVLTPRQGRLLFAHQSFADFFAARATARCFDADAWYALAADPAARSRAAFAAAWQPTSDHLVRTLLDDRQDAVAAGDMIADGVPVGDRTRQRVVTALVEQLNHDAPTTAECLRVIRELCADLAALSRIAELANDAGTEPWVRAMLADAIADIDRATGVRVLRDVMRTAPRDVQDWVAGVLDERGIPAEPAREAMDAPGITVRRPLGRIGRLALARRAGDPRTGDRERLAAATRLCDDGDTEPLRALLDDPETDLMVRFRAAIVFAEHGEDAPLYGLARGDNLLSGVSSTTWLRFLAVRDLIRRDARGTDEILHALVTDSGQVPLTYGAAALLAQSGEPDVLERMTYQPVAESSWPQSPIVPIALGIAAAGALGRRAEPDSIHRALAGQPVPAVRAFLLAGLVRLGEDRAAMPLRDLLRSRRRSWRHRIHPWERRPELHALLAQHRDGASLQWLRHRVHPLMPPKRRLVVAVALSQVDEPAGTRALRRIAAGRWQPPQVRVLATERLHADPVQASRALRALTGSPRIRLAAAIRLARVHRDESLLDAMLHGTATGTRHREHVVATLTDGLSESWRDKETALLDHSEWKRFGRLDSLAPGFPFPARPRHPPARVIQLQRLAADSATPPGLRIAAAAALLPSAAGIDALSSLARDPHVPGRYRHRAVIALAAWQPRAARPLVAEAVRRRWMSRVPTWQLLLALVDLPRRGEDGVLDSPEFDSIARQISALRDRAWFTRPFHLVRHFLSRPTLDRSAPTKSGDTGPDAPAPL</sequence>
<dbReference type="InterPro" id="IPR007111">
    <property type="entry name" value="NACHT_NTPase"/>
</dbReference>
<dbReference type="Gene3D" id="3.40.50.300">
    <property type="entry name" value="P-loop containing nucleotide triphosphate hydrolases"/>
    <property type="match status" value="1"/>
</dbReference>
<feature type="transmembrane region" description="Helical" evidence="1">
    <location>
        <begin position="51"/>
        <end position="73"/>
    </location>
</feature>
<dbReference type="RefSeq" id="WP_284914049.1">
    <property type="nucleotide sequence ID" value="NZ_CP126980.1"/>
</dbReference>
<evidence type="ECO:0000313" key="3">
    <source>
        <dbReference type="EMBL" id="WIM92842.1"/>
    </source>
</evidence>
<organism evidence="3 4">
    <name type="scientific">Actinoplanes oblitus</name>
    <dbReference type="NCBI Taxonomy" id="3040509"/>
    <lineage>
        <taxon>Bacteria</taxon>
        <taxon>Bacillati</taxon>
        <taxon>Actinomycetota</taxon>
        <taxon>Actinomycetes</taxon>
        <taxon>Micromonosporales</taxon>
        <taxon>Micromonosporaceae</taxon>
        <taxon>Actinoplanes</taxon>
    </lineage>
</organism>
<dbReference type="SUPFAM" id="SSF52540">
    <property type="entry name" value="P-loop containing nucleoside triphosphate hydrolases"/>
    <property type="match status" value="1"/>
</dbReference>
<dbReference type="Proteomes" id="UP001240150">
    <property type="component" value="Chromosome"/>
</dbReference>
<dbReference type="EMBL" id="CP126980">
    <property type="protein sequence ID" value="WIM92842.1"/>
    <property type="molecule type" value="Genomic_DNA"/>
</dbReference>
<gene>
    <name evidence="3" type="ORF">ACTOB_004800</name>
</gene>
<protein>
    <submittedName>
        <fullName evidence="3">NACHT domain-containing protein</fullName>
    </submittedName>
</protein>
<dbReference type="Pfam" id="PF05729">
    <property type="entry name" value="NACHT"/>
    <property type="match status" value="1"/>
</dbReference>
<dbReference type="InterPro" id="IPR027417">
    <property type="entry name" value="P-loop_NTPase"/>
</dbReference>
<name>A0ABY8W5Q8_9ACTN</name>
<evidence type="ECO:0000256" key="1">
    <source>
        <dbReference type="SAM" id="Phobius"/>
    </source>
</evidence>
<keyword evidence="1" id="KW-1133">Transmembrane helix</keyword>
<reference evidence="3 4" key="1">
    <citation type="submission" date="2023-06" db="EMBL/GenBank/DDBJ databases">
        <authorList>
            <person name="Yushchuk O."/>
            <person name="Binda E."/>
            <person name="Ruckert-Reed C."/>
            <person name="Fedorenko V."/>
            <person name="Kalinowski J."/>
            <person name="Marinelli F."/>
        </authorList>
    </citation>
    <scope>NUCLEOTIDE SEQUENCE [LARGE SCALE GENOMIC DNA]</scope>
    <source>
        <strain evidence="3 4">NRRL 3884</strain>
    </source>
</reference>
<keyword evidence="1" id="KW-0812">Transmembrane</keyword>
<evidence type="ECO:0000313" key="4">
    <source>
        <dbReference type="Proteomes" id="UP001240150"/>
    </source>
</evidence>
<feature type="transmembrane region" description="Helical" evidence="1">
    <location>
        <begin position="14"/>
        <end position="30"/>
    </location>
</feature>
<feature type="transmembrane region" description="Helical" evidence="1">
    <location>
        <begin position="79"/>
        <end position="101"/>
    </location>
</feature>
<proteinExistence type="predicted"/>
<accession>A0ABY8W5Q8</accession>